<dbReference type="InterPro" id="IPR001690">
    <property type="entry name" value="Autoind_synthase"/>
</dbReference>
<evidence type="ECO:0000313" key="7">
    <source>
        <dbReference type="EMBL" id="PND39551.1"/>
    </source>
</evidence>
<dbReference type="GO" id="GO:0007165">
    <property type="term" value="P:signal transduction"/>
    <property type="evidence" value="ECO:0007669"/>
    <property type="project" value="TreeGrafter"/>
</dbReference>
<dbReference type="PRINTS" id="PR01549">
    <property type="entry name" value="AUTOINDCRSYN"/>
</dbReference>
<dbReference type="AlphaFoldDB" id="A0A2N8L1H1"/>
<evidence type="ECO:0000256" key="3">
    <source>
        <dbReference type="ARBA" id="ARBA00022691"/>
    </source>
</evidence>
<sequence>MGAQLLAEIAAYRYQVFVETLGWQLDCPPGCELDQFDHAHAHYLLLRDESGALGGCARLLPTLRPYLLQEVFPMLAPGLLPRDAAVWELSRFAVLNPSQALIDADRPRAHSTLPQFSSTEAIALLQAALDHARGLGVRSLVTVSPVGIERLLNMAGFVTRALAPAQVVGGHRLFACQIECQSRRPLRVQAAGRSPSVQAA</sequence>
<dbReference type="Gene3D" id="3.40.630.30">
    <property type="match status" value="1"/>
</dbReference>
<evidence type="ECO:0000256" key="2">
    <source>
        <dbReference type="ARBA" id="ARBA00022679"/>
    </source>
</evidence>
<dbReference type="PANTHER" id="PTHR39322:SF1">
    <property type="entry name" value="ISOVALERYL-HOMOSERINE LACTONE SYNTHASE"/>
    <property type="match status" value="1"/>
</dbReference>
<keyword evidence="2 6" id="KW-0808">Transferase</keyword>
<dbReference type="GO" id="GO:0061579">
    <property type="term" value="F:N-acyl homoserine lactone synthase activity"/>
    <property type="evidence" value="ECO:0007669"/>
    <property type="project" value="UniProtKB-UniRule"/>
</dbReference>
<gene>
    <name evidence="7" type="ORF">C1O66_04360</name>
</gene>
<reference evidence="7 8" key="1">
    <citation type="submission" date="2018-01" db="EMBL/GenBank/DDBJ databases">
        <title>Draft genome sequence of Paucibacter aquatile CR182 isolated from freshwater of the Nakdong River.</title>
        <authorList>
            <person name="Choi A."/>
            <person name="Chung E.J."/>
        </authorList>
    </citation>
    <scope>NUCLEOTIDE SEQUENCE [LARGE SCALE GENOMIC DNA]</scope>
    <source>
        <strain evidence="7 8">CR182</strain>
    </source>
</reference>
<evidence type="ECO:0000256" key="6">
    <source>
        <dbReference type="RuleBase" id="RU361135"/>
    </source>
</evidence>
<dbReference type="SUPFAM" id="SSF55729">
    <property type="entry name" value="Acyl-CoA N-acyltransferases (Nat)"/>
    <property type="match status" value="1"/>
</dbReference>
<evidence type="ECO:0000313" key="8">
    <source>
        <dbReference type="Proteomes" id="UP000235916"/>
    </source>
</evidence>
<comment type="caution">
    <text evidence="7">The sequence shown here is derived from an EMBL/GenBank/DDBJ whole genome shotgun (WGS) entry which is preliminary data.</text>
</comment>
<keyword evidence="3 6" id="KW-0949">S-adenosyl-L-methionine</keyword>
<dbReference type="OrthoDB" id="6023281at2"/>
<dbReference type="EC" id="2.3.1.184" evidence="6"/>
<dbReference type="InterPro" id="IPR016181">
    <property type="entry name" value="Acyl_CoA_acyltransferase"/>
</dbReference>
<dbReference type="Pfam" id="PF00765">
    <property type="entry name" value="Autoind_synth"/>
    <property type="match status" value="1"/>
</dbReference>
<dbReference type="EMBL" id="POSP01000003">
    <property type="protein sequence ID" value="PND39551.1"/>
    <property type="molecule type" value="Genomic_DNA"/>
</dbReference>
<evidence type="ECO:0000256" key="5">
    <source>
        <dbReference type="PROSITE-ProRule" id="PRU00533"/>
    </source>
</evidence>
<proteinExistence type="inferred from homology"/>
<dbReference type="GO" id="GO:0009372">
    <property type="term" value="P:quorum sensing"/>
    <property type="evidence" value="ECO:0007669"/>
    <property type="project" value="UniProtKB-UniRule"/>
</dbReference>
<comment type="catalytic activity">
    <reaction evidence="6">
        <text>a fatty acyl-[ACP] + S-adenosyl-L-methionine = an N-acyl-L-homoserine lactone + S-methyl-5'-thioadenosine + holo-[ACP] + H(+)</text>
        <dbReference type="Rhea" id="RHEA:10096"/>
        <dbReference type="Rhea" id="RHEA-COMP:9685"/>
        <dbReference type="Rhea" id="RHEA-COMP:14125"/>
        <dbReference type="ChEBI" id="CHEBI:15378"/>
        <dbReference type="ChEBI" id="CHEBI:17509"/>
        <dbReference type="ChEBI" id="CHEBI:55474"/>
        <dbReference type="ChEBI" id="CHEBI:59789"/>
        <dbReference type="ChEBI" id="CHEBI:64479"/>
        <dbReference type="ChEBI" id="CHEBI:138651"/>
        <dbReference type="EC" id="2.3.1.184"/>
    </reaction>
</comment>
<comment type="similarity">
    <text evidence="5 6">Belongs to the autoinducer synthase family.</text>
</comment>
<keyword evidence="1 5" id="KW-0673">Quorum sensing</keyword>
<name>A0A2N8L1H1_9BURK</name>
<keyword evidence="8" id="KW-1185">Reference proteome</keyword>
<organism evidence="7 8">
    <name type="scientific">Kinneretia aquatilis</name>
    <dbReference type="NCBI Taxonomy" id="2070761"/>
    <lineage>
        <taxon>Bacteria</taxon>
        <taxon>Pseudomonadati</taxon>
        <taxon>Pseudomonadota</taxon>
        <taxon>Betaproteobacteria</taxon>
        <taxon>Burkholderiales</taxon>
        <taxon>Sphaerotilaceae</taxon>
        <taxon>Roseateles</taxon>
    </lineage>
</organism>
<keyword evidence="4 5" id="KW-0071">Autoinducer synthesis</keyword>
<dbReference type="Proteomes" id="UP000235916">
    <property type="component" value="Unassembled WGS sequence"/>
</dbReference>
<accession>A0A2N8L1H1</accession>
<evidence type="ECO:0000256" key="4">
    <source>
        <dbReference type="ARBA" id="ARBA00022929"/>
    </source>
</evidence>
<evidence type="ECO:0000256" key="1">
    <source>
        <dbReference type="ARBA" id="ARBA00022654"/>
    </source>
</evidence>
<dbReference type="PROSITE" id="PS51187">
    <property type="entry name" value="AUTOINDUCER_SYNTH_2"/>
    <property type="match status" value="1"/>
</dbReference>
<protein>
    <recommendedName>
        <fullName evidence="6">Acyl-homoserine-lactone synthase</fullName>
        <ecNumber evidence="6">2.3.1.184</ecNumber>
    </recommendedName>
    <alternativeName>
        <fullName evidence="6">Autoinducer synthesis protein</fullName>
    </alternativeName>
</protein>
<dbReference type="PANTHER" id="PTHR39322">
    <property type="entry name" value="ACYL-HOMOSERINE-LACTONE SYNTHASE"/>
    <property type="match status" value="1"/>
</dbReference>